<protein>
    <submittedName>
        <fullName evidence="2">Uncharacterized protein</fullName>
    </submittedName>
</protein>
<organism evidence="2 3">
    <name type="scientific">Paraprevotella xylaniphila YIT 11841</name>
    <dbReference type="NCBI Taxonomy" id="762982"/>
    <lineage>
        <taxon>Bacteria</taxon>
        <taxon>Pseudomonadati</taxon>
        <taxon>Bacteroidota</taxon>
        <taxon>Bacteroidia</taxon>
        <taxon>Bacteroidales</taxon>
        <taxon>Prevotellaceae</taxon>
        <taxon>Paraprevotella</taxon>
    </lineage>
</organism>
<gene>
    <name evidence="2" type="ORF">HMPREF9442_02243</name>
</gene>
<feature type="region of interest" description="Disordered" evidence="1">
    <location>
        <begin position="1"/>
        <end position="30"/>
    </location>
</feature>
<dbReference type="AlphaFoldDB" id="F3QVL7"/>
<dbReference type="Proteomes" id="UP000005546">
    <property type="component" value="Unassembled WGS sequence"/>
</dbReference>
<name>F3QVL7_9BACT</name>
<sequence length="50" mass="5638">MILRKTLPESSKTVRSKTGNHRAENGKSLGAERKKISHIADLFLILHLIK</sequence>
<reference evidence="2 3" key="1">
    <citation type="submission" date="2011-02" db="EMBL/GenBank/DDBJ databases">
        <authorList>
            <person name="Weinstock G."/>
            <person name="Sodergren E."/>
            <person name="Clifton S."/>
            <person name="Fulton L."/>
            <person name="Fulton B."/>
            <person name="Courtney L."/>
            <person name="Fronick C."/>
            <person name="Harrison M."/>
            <person name="Strong C."/>
            <person name="Farmer C."/>
            <person name="Delahaunty K."/>
            <person name="Markovic C."/>
            <person name="Hall O."/>
            <person name="Minx P."/>
            <person name="Tomlinson C."/>
            <person name="Mitreva M."/>
            <person name="Hou S."/>
            <person name="Chen J."/>
            <person name="Wollam A."/>
            <person name="Pepin K.H."/>
            <person name="Johnson M."/>
            <person name="Bhonagiri V."/>
            <person name="Zhang X."/>
            <person name="Suruliraj S."/>
            <person name="Warren W."/>
            <person name="Chinwalla A."/>
            <person name="Mardis E.R."/>
            <person name="Wilson R.K."/>
        </authorList>
    </citation>
    <scope>NUCLEOTIDE SEQUENCE [LARGE SCALE GENOMIC DNA]</scope>
    <source>
        <strain evidence="2 3">YIT 11841</strain>
    </source>
</reference>
<feature type="compositionally biased region" description="Basic and acidic residues" evidence="1">
    <location>
        <begin position="21"/>
        <end position="30"/>
    </location>
</feature>
<accession>F3QVL7</accession>
<dbReference type="HOGENOM" id="CLU_3120864_0_0_10"/>
<proteinExistence type="predicted"/>
<dbReference type="STRING" id="762982.HMPREF9442_02243"/>
<keyword evidence="3" id="KW-1185">Reference proteome</keyword>
<evidence type="ECO:0000313" key="2">
    <source>
        <dbReference type="EMBL" id="EGG52798.1"/>
    </source>
</evidence>
<dbReference type="EMBL" id="AFBR01000065">
    <property type="protein sequence ID" value="EGG52798.1"/>
    <property type="molecule type" value="Genomic_DNA"/>
</dbReference>
<evidence type="ECO:0000256" key="1">
    <source>
        <dbReference type="SAM" id="MobiDB-lite"/>
    </source>
</evidence>
<comment type="caution">
    <text evidence="2">The sequence shown here is derived from an EMBL/GenBank/DDBJ whole genome shotgun (WGS) entry which is preliminary data.</text>
</comment>
<evidence type="ECO:0000313" key="3">
    <source>
        <dbReference type="Proteomes" id="UP000005546"/>
    </source>
</evidence>